<evidence type="ECO:0000256" key="11">
    <source>
        <dbReference type="ARBA" id="ARBA00023136"/>
    </source>
</evidence>
<comment type="catalytic activity">
    <reaction evidence="1">
        <text>a long-chain primary fatty alcohol + O2 = a long-chain fatty aldehyde + H2O2</text>
        <dbReference type="Rhea" id="RHEA:22756"/>
        <dbReference type="ChEBI" id="CHEBI:15379"/>
        <dbReference type="ChEBI" id="CHEBI:16240"/>
        <dbReference type="ChEBI" id="CHEBI:17176"/>
        <dbReference type="ChEBI" id="CHEBI:77396"/>
        <dbReference type="EC" id="1.1.3.20"/>
    </reaction>
</comment>
<keyword evidence="7" id="KW-0812">Transmembrane</keyword>
<keyword evidence="9" id="KW-1133">Transmembrane helix</keyword>
<evidence type="ECO:0000256" key="8">
    <source>
        <dbReference type="ARBA" id="ARBA00022827"/>
    </source>
</evidence>
<dbReference type="GO" id="GO:0050660">
    <property type="term" value="F:flavin adenine dinucleotide binding"/>
    <property type="evidence" value="ECO:0007669"/>
    <property type="project" value="InterPro"/>
</dbReference>
<evidence type="ECO:0000256" key="1">
    <source>
        <dbReference type="ARBA" id="ARBA00000920"/>
    </source>
</evidence>
<dbReference type="SUPFAM" id="SSF51905">
    <property type="entry name" value="FAD/NAD(P)-binding domain"/>
    <property type="match status" value="1"/>
</dbReference>
<sequence length="664" mass="68761">MTPPPAVAIAAGAGQVLSPRQRAALVAICDTFAPGDGAGVPSASALGAVDIAEALVRGLPRAVDRERISSLLALWDTRLAGLLLGAGPRRFSDLDPATRQDVLLRLGEAPAERRRVLFQALRMLATSSYLLAPGPTGSSPVWEAIGYPGPPGVRADAFPPALTPLTPIADTTLDCDVVVVGSGAGGGTAAGVLAGAGLDVVVLERGGYYDDADFDGGELSGLRRLYAAGPATTAEGQVALVAASCLGGGTVVNWTTSLPTPARVRAQWAALGAKQFDTEEFSEALDAVTRRLSVNVDHSAASARDTVMERGLNALGWHVDVLPRNVTGCDQGVECGRCGLGCRLGAKRSVTKTWLADAQSHGARLVVDVDVRRVDVRGGRAVGVRGVTGSGHAVTVHARAVVVAAGAIQTPALLRRSGLTNPNIGRYLRLHPATAVWGVYDEPIRPWEGGLQTRYSREHDDLDGAGHGVIYETGPGNPAALQGFMNWRGGAAHLATMKELAHTAAIGVITRDRDAGEVGVGRDGEPVPRYRLSEHDTAHLKAGIEGAARITAAAGARRIFSAHQAGPSYEPGRRGSHDQFVAACHAAGYGPGQCAVAALHLMGTARMGGSPELSATDPDGSLWELPNVVVADASCFPTSSGVNPMISIEAIAYMNARRLAARIV</sequence>
<comment type="caution">
    <text evidence="14">The sequence shown here is derived from an EMBL/GenBank/DDBJ whole genome shotgun (WGS) entry which is preliminary data.</text>
</comment>
<name>A0A1S1Q8A9_9ACTN</name>
<evidence type="ECO:0000256" key="9">
    <source>
        <dbReference type="ARBA" id="ARBA00022989"/>
    </source>
</evidence>
<evidence type="ECO:0000256" key="4">
    <source>
        <dbReference type="ARBA" id="ARBA00010790"/>
    </source>
</evidence>
<keyword evidence="11" id="KW-0472">Membrane</keyword>
<dbReference type="EMBL" id="MBLM01000158">
    <property type="protein sequence ID" value="OHV29836.1"/>
    <property type="molecule type" value="Genomic_DNA"/>
</dbReference>
<feature type="domain" description="Glucose-methanol-choline oxidoreductase C-terminal" evidence="13">
    <location>
        <begin position="524"/>
        <end position="652"/>
    </location>
</feature>
<evidence type="ECO:0000256" key="5">
    <source>
        <dbReference type="ARBA" id="ARBA00013125"/>
    </source>
</evidence>
<dbReference type="GO" id="GO:0016020">
    <property type="term" value="C:membrane"/>
    <property type="evidence" value="ECO:0007669"/>
    <property type="project" value="UniProtKB-SubCell"/>
</dbReference>
<evidence type="ECO:0000256" key="3">
    <source>
        <dbReference type="ARBA" id="ARBA00004370"/>
    </source>
</evidence>
<dbReference type="Pfam" id="PF00732">
    <property type="entry name" value="GMC_oxred_N"/>
    <property type="match status" value="1"/>
</dbReference>
<dbReference type="InterPro" id="IPR036188">
    <property type="entry name" value="FAD/NAD-bd_sf"/>
</dbReference>
<evidence type="ECO:0000259" key="13">
    <source>
        <dbReference type="Pfam" id="PF05199"/>
    </source>
</evidence>
<gene>
    <name evidence="14" type="ORF">CC117_28380</name>
</gene>
<dbReference type="OrthoDB" id="9798604at2"/>
<comment type="subcellular location">
    <subcellularLocation>
        <location evidence="3">Membrane</location>
    </subcellularLocation>
</comment>
<keyword evidence="6" id="KW-0285">Flavoprotein</keyword>
<dbReference type="Gene3D" id="3.50.50.60">
    <property type="entry name" value="FAD/NAD(P)-binding domain"/>
    <property type="match status" value="2"/>
</dbReference>
<evidence type="ECO:0000256" key="7">
    <source>
        <dbReference type="ARBA" id="ARBA00022692"/>
    </source>
</evidence>
<evidence type="ECO:0000313" key="14">
    <source>
        <dbReference type="EMBL" id="OHV29836.1"/>
    </source>
</evidence>
<reference evidence="15" key="1">
    <citation type="submission" date="2016-07" db="EMBL/GenBank/DDBJ databases">
        <title>Sequence Frankia sp. strain CcI1.17.</title>
        <authorList>
            <person name="Ghodhbane-Gtari F."/>
            <person name="Swanson E."/>
            <person name="Gueddou A."/>
            <person name="Morris K."/>
            <person name="Hezbri K."/>
            <person name="Ktari A."/>
            <person name="Nouioui I."/>
            <person name="Abebe-Akele F."/>
            <person name="Simpson S."/>
            <person name="Thomas K."/>
            <person name="Gtari M."/>
            <person name="Tisa L.S."/>
            <person name="Hurst S."/>
        </authorList>
    </citation>
    <scope>NUCLEOTIDE SEQUENCE [LARGE SCALE GENOMIC DNA]</scope>
    <source>
        <strain evidence="15">Cc1.17</strain>
    </source>
</reference>
<dbReference type="InterPro" id="IPR007867">
    <property type="entry name" value="GMC_OxRtase_C"/>
</dbReference>
<dbReference type="PANTHER" id="PTHR46056:SF12">
    <property type="entry name" value="LONG-CHAIN-ALCOHOL OXIDASE"/>
    <property type="match status" value="1"/>
</dbReference>
<dbReference type="InterPro" id="IPR000172">
    <property type="entry name" value="GMC_OxRdtase_N"/>
</dbReference>
<organism evidence="14 15">
    <name type="scientific">Parafrankia colletiae</name>
    <dbReference type="NCBI Taxonomy" id="573497"/>
    <lineage>
        <taxon>Bacteria</taxon>
        <taxon>Bacillati</taxon>
        <taxon>Actinomycetota</taxon>
        <taxon>Actinomycetes</taxon>
        <taxon>Frankiales</taxon>
        <taxon>Frankiaceae</taxon>
        <taxon>Parafrankia</taxon>
    </lineage>
</organism>
<dbReference type="InterPro" id="IPR012400">
    <property type="entry name" value="Long_Oxdase"/>
</dbReference>
<dbReference type="Proteomes" id="UP000179627">
    <property type="component" value="Unassembled WGS sequence"/>
</dbReference>
<keyword evidence="15" id="KW-1185">Reference proteome</keyword>
<comment type="function">
    <text evidence="2">Long-chain fatty alcohol oxidase involved in the omega-oxidation pathway of lipid degradation.</text>
</comment>
<keyword evidence="10" id="KW-0560">Oxidoreductase</keyword>
<keyword evidence="8" id="KW-0274">FAD</keyword>
<protein>
    <recommendedName>
        <fullName evidence="5">long-chain-alcohol oxidase</fullName>
        <ecNumber evidence="5">1.1.3.20</ecNumber>
    </recommendedName>
</protein>
<evidence type="ECO:0000256" key="10">
    <source>
        <dbReference type="ARBA" id="ARBA00023002"/>
    </source>
</evidence>
<proteinExistence type="inferred from homology"/>
<dbReference type="EC" id="1.1.3.20" evidence="5"/>
<feature type="domain" description="Glucose-methanol-choline oxidoreductase N-terminal" evidence="12">
    <location>
        <begin position="228"/>
        <end position="433"/>
    </location>
</feature>
<dbReference type="PANTHER" id="PTHR46056">
    <property type="entry name" value="LONG-CHAIN-ALCOHOL OXIDASE"/>
    <property type="match status" value="1"/>
</dbReference>
<comment type="similarity">
    <text evidence="4">Belongs to the GMC oxidoreductase family.</text>
</comment>
<accession>A0A1S1Q8A9</accession>
<dbReference type="AlphaFoldDB" id="A0A1S1Q8A9"/>
<evidence type="ECO:0000313" key="15">
    <source>
        <dbReference type="Proteomes" id="UP000179627"/>
    </source>
</evidence>
<evidence type="ECO:0000259" key="12">
    <source>
        <dbReference type="Pfam" id="PF00732"/>
    </source>
</evidence>
<dbReference type="Pfam" id="PF13618">
    <property type="entry name" value="Gluconate_2-dh3"/>
    <property type="match status" value="1"/>
</dbReference>
<dbReference type="InterPro" id="IPR027056">
    <property type="entry name" value="Gluconate_2DH_su3"/>
</dbReference>
<dbReference type="Pfam" id="PF05199">
    <property type="entry name" value="GMC_oxred_C"/>
    <property type="match status" value="1"/>
</dbReference>
<evidence type="ECO:0000256" key="2">
    <source>
        <dbReference type="ARBA" id="ARBA00003842"/>
    </source>
</evidence>
<dbReference type="PIRSF" id="PIRSF028937">
    <property type="entry name" value="Lg_Ch_AO"/>
    <property type="match status" value="1"/>
</dbReference>
<evidence type="ECO:0000256" key="6">
    <source>
        <dbReference type="ARBA" id="ARBA00022630"/>
    </source>
</evidence>
<dbReference type="GO" id="GO:0046577">
    <property type="term" value="F:long-chain-alcohol oxidase activity"/>
    <property type="evidence" value="ECO:0007669"/>
    <property type="project" value="UniProtKB-EC"/>
</dbReference>